<protein>
    <recommendedName>
        <fullName evidence="4">Fibronectin type-III domain-containing protein</fullName>
    </recommendedName>
</protein>
<keyword evidence="1" id="KW-0732">Signal</keyword>
<dbReference type="InterPro" id="IPR046776">
    <property type="entry name" value="Pectate_lyase_5"/>
</dbReference>
<proteinExistence type="predicted"/>
<feature type="chain" id="PRO_5045601288" description="Fibronectin type-III domain-containing protein" evidence="1">
    <location>
        <begin position="29"/>
        <end position="702"/>
    </location>
</feature>
<dbReference type="Pfam" id="PF20585">
    <property type="entry name" value="Pectate_lyase_5"/>
    <property type="match status" value="1"/>
</dbReference>
<gene>
    <name evidence="2" type="ORF">JZO85_02505</name>
</gene>
<evidence type="ECO:0000313" key="2">
    <source>
        <dbReference type="EMBL" id="MBO0451122.1"/>
    </source>
</evidence>
<sequence length="702" mass="77520">MNKYKLHIILIFFFMVFSVCSLESPVQAEPADIEVVEPENTQESSSTQASVTENNEIVIENQKYEEAWLIVSTVSELQTALKNKEPYIKLADSTEIFDFGNTAIPITGDVTIDGNNRQISYNGGNLNSNKGLYTTVGGLTIRLQNMTFGSTDYTVPALGLYGIMQSSAAVQLHIENVNYYSNQSAQPFYLRNLNSKIYFYGTNQFMQQNPDGSTANGQEFAETNNLEFTAGSHTTIVQNTSDALGSVWMPANPASITVGEEAEVDITSNHNFIYSDGANNGVITLDNNSKLSVKGTNSAKGDFYYFNKPAFLTVGEGAEFSISYPNSIKIANGSMFKFLPDSIGHFSISDSESVFNRSVGANSTFEIDNAQQITFQGKPGTTYNPIGFVGGTNKFIYAPFSERTRGYGVMTEDTSLTSQLDAGTWHIASTDISRSVQTNTPDFTAAEKTALKNTNRISLTRLNPPVELLDVSQDIQVNEASFQLKEYQLNNNDEMVSGMEFKLYSKKVADPANDETGLIEQQSFSNLTDKGTFSNLKERTDYWLYVRIVCDPDSQSSDWLEVPFKTQQEMINVSFPIEAAFYTEKKAGQQAVIPANTYSIDNHSSFAVAIQATDIQELSNPAGIRLLQEEDETNQKDLFLNLTEGNRSLGALTEQLHESPLSFAELAGNASTTMGFSGKYYGEVKKAQQVQYRLTLTAARKE</sequence>
<feature type="signal peptide" evidence="1">
    <location>
        <begin position="1"/>
        <end position="28"/>
    </location>
</feature>
<dbReference type="RefSeq" id="WP_207106925.1">
    <property type="nucleotide sequence ID" value="NZ_JAFLVR010000004.1"/>
</dbReference>
<dbReference type="EMBL" id="JAFLVR010000004">
    <property type="protein sequence ID" value="MBO0451122.1"/>
    <property type="molecule type" value="Genomic_DNA"/>
</dbReference>
<evidence type="ECO:0000313" key="3">
    <source>
        <dbReference type="Proteomes" id="UP000664495"/>
    </source>
</evidence>
<reference evidence="2 3" key="1">
    <citation type="submission" date="2021-03" db="EMBL/GenBank/DDBJ databases">
        <title>Enterococcal diversity collection.</title>
        <authorList>
            <person name="Gilmore M.S."/>
            <person name="Schwartzman J."/>
            <person name="Van Tyne D."/>
            <person name="Martin M."/>
            <person name="Earl A.M."/>
            <person name="Manson A.L."/>
            <person name="Straub T."/>
            <person name="Salamzade R."/>
            <person name="Saavedra J."/>
            <person name="Lebreton F."/>
            <person name="Prichula J."/>
            <person name="Schaufler K."/>
            <person name="Gaca A."/>
            <person name="Sgardioli B."/>
            <person name="Wagenaar J."/>
            <person name="Strong T."/>
        </authorList>
    </citation>
    <scope>NUCLEOTIDE SEQUENCE [LARGE SCALE GENOMIC DNA]</scope>
    <source>
        <strain evidence="2 3">MJM16</strain>
    </source>
</reference>
<evidence type="ECO:0000256" key="1">
    <source>
        <dbReference type="SAM" id="SignalP"/>
    </source>
</evidence>
<accession>A0ABS3HCF3</accession>
<dbReference type="Proteomes" id="UP000664495">
    <property type="component" value="Unassembled WGS sequence"/>
</dbReference>
<organism evidence="2 3">
    <name type="scientific">Candidatus Enterococcus murrayae</name>
    <dbReference type="NCBI Taxonomy" id="2815321"/>
    <lineage>
        <taxon>Bacteria</taxon>
        <taxon>Bacillati</taxon>
        <taxon>Bacillota</taxon>
        <taxon>Bacilli</taxon>
        <taxon>Lactobacillales</taxon>
        <taxon>Enterococcaceae</taxon>
        <taxon>Enterococcus</taxon>
    </lineage>
</organism>
<name>A0ABS3HCF3_9ENTE</name>
<evidence type="ECO:0008006" key="4">
    <source>
        <dbReference type="Google" id="ProtNLM"/>
    </source>
</evidence>
<keyword evidence="3" id="KW-1185">Reference proteome</keyword>
<comment type="caution">
    <text evidence="2">The sequence shown here is derived from an EMBL/GenBank/DDBJ whole genome shotgun (WGS) entry which is preliminary data.</text>
</comment>